<gene>
    <name evidence="1" type="ORF">O6H91_22G051100</name>
</gene>
<evidence type="ECO:0000313" key="1">
    <source>
        <dbReference type="EMBL" id="KAJ7516273.1"/>
    </source>
</evidence>
<comment type="caution">
    <text evidence="1">The sequence shown here is derived from an EMBL/GenBank/DDBJ whole genome shotgun (WGS) entry which is preliminary data.</text>
</comment>
<keyword evidence="2" id="KW-1185">Reference proteome</keyword>
<name>A0ACC2AFD0_DIPCM</name>
<evidence type="ECO:0000313" key="2">
    <source>
        <dbReference type="Proteomes" id="UP001162992"/>
    </source>
</evidence>
<organism evidence="1 2">
    <name type="scientific">Diphasiastrum complanatum</name>
    <name type="common">Issler's clubmoss</name>
    <name type="synonym">Lycopodium complanatum</name>
    <dbReference type="NCBI Taxonomy" id="34168"/>
    <lineage>
        <taxon>Eukaryota</taxon>
        <taxon>Viridiplantae</taxon>
        <taxon>Streptophyta</taxon>
        <taxon>Embryophyta</taxon>
        <taxon>Tracheophyta</taxon>
        <taxon>Lycopodiopsida</taxon>
        <taxon>Lycopodiales</taxon>
        <taxon>Lycopodiaceae</taxon>
        <taxon>Lycopodioideae</taxon>
        <taxon>Diphasiastrum</taxon>
    </lineage>
</organism>
<proteinExistence type="predicted"/>
<accession>A0ACC2AFD0</accession>
<reference evidence="2" key="1">
    <citation type="journal article" date="2024" name="Proc. Natl. Acad. Sci. U.S.A.">
        <title>Extraordinary preservation of gene collinearity over three hundred million years revealed in homosporous lycophytes.</title>
        <authorList>
            <person name="Li C."/>
            <person name="Wickell D."/>
            <person name="Kuo L.Y."/>
            <person name="Chen X."/>
            <person name="Nie B."/>
            <person name="Liao X."/>
            <person name="Peng D."/>
            <person name="Ji J."/>
            <person name="Jenkins J."/>
            <person name="Williams M."/>
            <person name="Shu S."/>
            <person name="Plott C."/>
            <person name="Barry K."/>
            <person name="Rajasekar S."/>
            <person name="Grimwood J."/>
            <person name="Han X."/>
            <person name="Sun S."/>
            <person name="Hou Z."/>
            <person name="He W."/>
            <person name="Dai G."/>
            <person name="Sun C."/>
            <person name="Schmutz J."/>
            <person name="Leebens-Mack J.H."/>
            <person name="Li F.W."/>
            <person name="Wang L."/>
        </authorList>
    </citation>
    <scope>NUCLEOTIDE SEQUENCE [LARGE SCALE GENOMIC DNA]</scope>
    <source>
        <strain evidence="2">cv. PW_Plant_1</strain>
    </source>
</reference>
<protein>
    <submittedName>
        <fullName evidence="1">Uncharacterized protein</fullName>
    </submittedName>
</protein>
<sequence length="325" mass="36632">MVASEEYWLPWRWRSILRQRLGIWTRSDLIQTACKIHHLQLKLQRRIKMQLSRELPGSVALSQFVEQEESHKKFTSELRSILEVIAKTGKYWHDWFQLKILLSFRLKQVLKELQESQPEGIAQKTYYGCMKTLVEELDSFSDEAPFTLQRICELLLCPPNSYSNFDKFMLAFERLLLVTSTIHNSNDPYPAVDLPSDMGTDFNNASPNNNNVKTLSDSEDSSAAEPMDTVVKLPEAESIEEPLERDSGKEASADPAAPTHVQEAMVETEPASPTHVQEAMVETEPALESNSASLAEDSDKEPQADTLLTENIHTDSAGVANGNHG</sequence>
<dbReference type="Proteomes" id="UP001162992">
    <property type="component" value="Chromosome 22"/>
</dbReference>
<dbReference type="EMBL" id="CM055113">
    <property type="protein sequence ID" value="KAJ7516273.1"/>
    <property type="molecule type" value="Genomic_DNA"/>
</dbReference>